<reference evidence="4" key="3">
    <citation type="submission" date="2023-06" db="EMBL/GenBank/DDBJ databases">
        <authorList>
            <person name="Spilker T."/>
        </authorList>
    </citation>
    <scope>NUCLEOTIDE SEQUENCE</scope>
    <source>
        <strain evidence="4">FLAC1071</strain>
    </source>
</reference>
<reference evidence="4" key="2">
    <citation type="submission" date="2023-06" db="EMBL/GenBank/DDBJ databases">
        <title>Itaconate inhibition of nontuberculous mycobacteria.</title>
        <authorList>
            <person name="Breen P."/>
            <person name="Zimbric M."/>
            <person name="Caverly L."/>
        </authorList>
    </citation>
    <scope>NUCLEOTIDE SEQUENCE</scope>
    <source>
        <strain evidence="4">FLAC1071</strain>
    </source>
</reference>
<feature type="region of interest" description="Disordered" evidence="1">
    <location>
        <begin position="1"/>
        <end position="23"/>
    </location>
</feature>
<evidence type="ECO:0000313" key="4">
    <source>
        <dbReference type="EMBL" id="MDM3928971.1"/>
    </source>
</evidence>
<feature type="transmembrane region" description="Helical" evidence="2">
    <location>
        <begin position="31"/>
        <end position="50"/>
    </location>
</feature>
<evidence type="ECO:0000313" key="6">
    <source>
        <dbReference type="Proteomes" id="UP001529272"/>
    </source>
</evidence>
<keyword evidence="6" id="KW-1185">Reference proteome</keyword>
<keyword evidence="2" id="KW-0812">Transmembrane</keyword>
<reference evidence="3 5" key="1">
    <citation type="journal article" date="2017" name="Lancet Infect. Dis.">
        <title>Global outbreak of severe Mycobacterium chimaera disease after cardiac surgery: a molecular epidemiological study.</title>
        <authorList>
            <person name="van Ingen J."/>
            <person name="Kohl T."/>
            <person name="Kranzer K."/>
            <person name="Hasse B."/>
            <person name="Keller P."/>
            <person name="Szafranska A."/>
            <person name="Hillemann D."/>
            <person name="Chand M."/>
            <person name="Schreiber P."/>
            <person name="Sommerstein R."/>
            <person name="Berger C."/>
            <person name="Genoni M."/>
            <person name="Ruegg C."/>
            <person name="Troillet N."/>
            <person name="Widmer A.F."/>
            <person name="Becker S.L."/>
            <person name="Herrmann M."/>
            <person name="Eckmanns T."/>
            <person name="Haller S."/>
            <person name="Hoeller C."/>
            <person name="Debast S.B."/>
            <person name="Wolfhagen M.J."/>
            <person name="Hopman J."/>
            <person name="Kluytmans J."/>
            <person name="Langelaar M."/>
            <person name="Notermans D.W."/>
            <person name="ten Oever J."/>
            <person name="van den Barselaar P."/>
            <person name="Vonk A.B.A."/>
            <person name="Vos M.C."/>
            <person name="Ahmed N."/>
            <person name="Brown T."/>
            <person name="Crook D."/>
            <person name="Lamagni T."/>
            <person name="Phin N."/>
            <person name="Smith E.G."/>
            <person name="Zambon M."/>
            <person name="Serr A."/>
            <person name="Goetting T."/>
            <person name="Ebner W."/>
            <person name="Thuermer A."/>
            <person name="Utpatel C."/>
            <person name="Sproer C."/>
            <person name="Bunk B."/>
            <person name="Nubel U."/>
            <person name="Bloemberg G."/>
            <person name="Bottger E."/>
            <person name="Niemann S."/>
            <person name="Wagner D."/>
            <person name="Sax H."/>
        </authorList>
    </citation>
    <scope>NUCLEOTIDE SEQUENCE [LARGE SCALE GENOMIC DNA]</scope>
    <source>
        <strain evidence="3 5">ZUERICH-2</strain>
    </source>
</reference>
<feature type="compositionally biased region" description="Basic and acidic residues" evidence="1">
    <location>
        <begin position="1"/>
        <end position="13"/>
    </location>
</feature>
<evidence type="ECO:0000313" key="3">
    <source>
        <dbReference type="EMBL" id="ASL16240.1"/>
    </source>
</evidence>
<name>A0A7U5RWV8_MYCIT</name>
<dbReference type="RefSeq" id="WP_232527262.1">
    <property type="nucleotide sequence ID" value="NZ_CP015267.1"/>
</dbReference>
<evidence type="ECO:0000256" key="1">
    <source>
        <dbReference type="SAM" id="MobiDB-lite"/>
    </source>
</evidence>
<protein>
    <submittedName>
        <fullName evidence="4">LapA family protein</fullName>
    </submittedName>
    <submittedName>
        <fullName evidence="3">UsfY protein</fullName>
    </submittedName>
</protein>
<gene>
    <name evidence="3" type="ORF">MYCOZU2_03861</name>
    <name evidence="4" type="ORF">QRB35_23570</name>
</gene>
<dbReference type="EMBL" id="JASZZX010000028">
    <property type="protein sequence ID" value="MDM3928971.1"/>
    <property type="molecule type" value="Genomic_DNA"/>
</dbReference>
<dbReference type="EMBL" id="CP015267">
    <property type="protein sequence ID" value="ASL16240.1"/>
    <property type="molecule type" value="Genomic_DNA"/>
</dbReference>
<keyword evidence="2" id="KW-0472">Membrane</keyword>
<dbReference type="AlphaFoldDB" id="A0A7U5RWV8"/>
<evidence type="ECO:0000256" key="2">
    <source>
        <dbReference type="SAM" id="Phobius"/>
    </source>
</evidence>
<feature type="transmembrane region" description="Helical" evidence="2">
    <location>
        <begin position="56"/>
        <end position="75"/>
    </location>
</feature>
<dbReference type="Proteomes" id="UP000198286">
    <property type="component" value="Chromosome"/>
</dbReference>
<accession>A0A7U5RWV8</accession>
<proteinExistence type="predicted"/>
<evidence type="ECO:0000313" key="5">
    <source>
        <dbReference type="Proteomes" id="UP000198286"/>
    </source>
</evidence>
<organism evidence="3 5">
    <name type="scientific">Mycobacterium intracellulare subsp. chimaera</name>
    <dbReference type="NCBI Taxonomy" id="222805"/>
    <lineage>
        <taxon>Bacteria</taxon>
        <taxon>Bacillati</taxon>
        <taxon>Actinomycetota</taxon>
        <taxon>Actinomycetes</taxon>
        <taxon>Mycobacteriales</taxon>
        <taxon>Mycobacteriaceae</taxon>
        <taxon>Mycobacterium</taxon>
        <taxon>Mycobacterium avium complex (MAC)</taxon>
    </lineage>
</organism>
<keyword evidence="2" id="KW-1133">Transmembrane helix</keyword>
<dbReference type="Proteomes" id="UP001529272">
    <property type="component" value="Unassembled WGS sequence"/>
</dbReference>
<sequence length="98" mass="10137">MGDTARDPLDHQRSSRPRVGQALKNPAKAPGVLLVGAGVVALAICLACFADGRVGAGVAAAVVSLLTAAAGLAWLTREARRLRELERQHTSTGSRGRP</sequence>